<evidence type="ECO:0000259" key="15">
    <source>
        <dbReference type="Pfam" id="PF02518"/>
    </source>
</evidence>
<reference evidence="18 19" key="1">
    <citation type="submission" date="2019-04" db="EMBL/GenBank/DDBJ databases">
        <authorList>
            <person name="Hwang J.C."/>
        </authorList>
    </citation>
    <scope>NUCLEOTIDE SEQUENCE [LARGE SCALE GENOMIC DNA]</scope>
    <source>
        <strain evidence="18 19">IMCC35001</strain>
    </source>
</reference>
<proteinExistence type="predicted"/>
<dbReference type="Pfam" id="PF02518">
    <property type="entry name" value="HATPase_c"/>
    <property type="match status" value="1"/>
</dbReference>
<dbReference type="InterPro" id="IPR050640">
    <property type="entry name" value="Bact_2-comp_sensor_kinase"/>
</dbReference>
<keyword evidence="19" id="KW-1185">Reference proteome</keyword>
<keyword evidence="4" id="KW-1003">Cell membrane</keyword>
<feature type="transmembrane region" description="Helical" evidence="14">
    <location>
        <begin position="144"/>
        <end position="165"/>
    </location>
</feature>
<evidence type="ECO:0000256" key="10">
    <source>
        <dbReference type="ARBA" id="ARBA00022840"/>
    </source>
</evidence>
<evidence type="ECO:0000313" key="18">
    <source>
        <dbReference type="EMBL" id="TKB51533.1"/>
    </source>
</evidence>
<dbReference type="GO" id="GO:0005524">
    <property type="term" value="F:ATP binding"/>
    <property type="evidence" value="ECO:0007669"/>
    <property type="project" value="UniProtKB-KW"/>
</dbReference>
<keyword evidence="10" id="KW-0067">ATP-binding</keyword>
<dbReference type="InterPro" id="IPR011620">
    <property type="entry name" value="Sig_transdc_His_kinase_LytS_TM"/>
</dbReference>
<keyword evidence="11 14" id="KW-1133">Transmembrane helix</keyword>
<dbReference type="InterPro" id="IPR010559">
    <property type="entry name" value="Sig_transdc_His_kin_internal"/>
</dbReference>
<comment type="caution">
    <text evidence="18">The sequence shown here is derived from an EMBL/GenBank/DDBJ whole genome shotgun (WGS) entry which is preliminary data.</text>
</comment>
<sequence>MISIEALQLILNLTQQMSLYLVIAYIFTKTPVFKPLVTLSHRVPHRLMLYGVFSCFCILGTYFGEQTNGAIANTRAMGAVLSGLLGGPITGFAVGLTGGLHRYSLGGFTDLACAISTTLEGLSAGLVHAYLIRKGKLEQLFRPALVALVALWAEVLQMIIILLVARPFADAWQLVQVIAPPMLLVNSIGAAMFMSMLRDQRVMVEKMSSVFSAKALKIAERTVGILSQGFNATTTKQVARIVYEETQVGAVAITDREKLLAFIGMGSDHHLPNTPISSEITMEAIRNDRVMYADGLQLKYHCSVSKNCPLGSSLVIPLRGENEVIGTIKLYEAKNKLFLNINRTLGEGIAKLLSNQILHGRYQHQSNLLTQAELKLLQAQVNPHFLFNALNTVAAVTRSDSNRARELIQHLATFLRGNLKRGAGVVTLKDELEHIDAYLEVEKARFGDRLSISRQIEHNVLHLRMPTFTLQPLVENAVKHGIANLFEPGKIDIGAHRDGDQLILTVEDNAGAYKENPNSSGLGMNLVDKRIKAQYGQQFGISVHCHPQHYTKVTVTLPAVEHSDDYHPAD</sequence>
<evidence type="ECO:0000256" key="8">
    <source>
        <dbReference type="ARBA" id="ARBA00022741"/>
    </source>
</evidence>
<keyword evidence="6" id="KW-0808">Transferase</keyword>
<feature type="domain" description="Signal transduction histidine kinase internal region" evidence="16">
    <location>
        <begin position="372"/>
        <end position="450"/>
    </location>
</feature>
<evidence type="ECO:0000256" key="3">
    <source>
        <dbReference type="ARBA" id="ARBA00012438"/>
    </source>
</evidence>
<dbReference type="InterPro" id="IPR036890">
    <property type="entry name" value="HATPase_C_sf"/>
</dbReference>
<dbReference type="AlphaFoldDB" id="A0A4U1BJH0"/>
<dbReference type="Gene3D" id="3.30.565.10">
    <property type="entry name" value="Histidine kinase-like ATPase, C-terminal domain"/>
    <property type="match status" value="1"/>
</dbReference>
<organism evidence="18 19">
    <name type="scientific">Ferrimonas sediminicola</name>
    <dbReference type="NCBI Taxonomy" id="2569538"/>
    <lineage>
        <taxon>Bacteria</taxon>
        <taxon>Pseudomonadati</taxon>
        <taxon>Pseudomonadota</taxon>
        <taxon>Gammaproteobacteria</taxon>
        <taxon>Alteromonadales</taxon>
        <taxon>Ferrimonadaceae</taxon>
        <taxon>Ferrimonas</taxon>
    </lineage>
</organism>
<evidence type="ECO:0000256" key="4">
    <source>
        <dbReference type="ARBA" id="ARBA00022475"/>
    </source>
</evidence>
<evidence type="ECO:0000256" key="7">
    <source>
        <dbReference type="ARBA" id="ARBA00022692"/>
    </source>
</evidence>
<evidence type="ECO:0000256" key="9">
    <source>
        <dbReference type="ARBA" id="ARBA00022777"/>
    </source>
</evidence>
<feature type="transmembrane region" description="Helical" evidence="14">
    <location>
        <begin position="76"/>
        <end position="96"/>
    </location>
</feature>
<keyword evidence="12" id="KW-0902">Two-component regulatory system</keyword>
<protein>
    <recommendedName>
        <fullName evidence="3">histidine kinase</fullName>
        <ecNumber evidence="3">2.7.13.3</ecNumber>
    </recommendedName>
</protein>
<feature type="transmembrane region" description="Helical" evidence="14">
    <location>
        <begin position="177"/>
        <end position="197"/>
    </location>
</feature>
<feature type="domain" description="Histidine kinase/HSP90-like ATPase" evidence="15">
    <location>
        <begin position="470"/>
        <end position="559"/>
    </location>
</feature>
<evidence type="ECO:0000256" key="13">
    <source>
        <dbReference type="ARBA" id="ARBA00023136"/>
    </source>
</evidence>
<dbReference type="Gene3D" id="3.30.450.40">
    <property type="match status" value="1"/>
</dbReference>
<dbReference type="InterPro" id="IPR029016">
    <property type="entry name" value="GAF-like_dom_sf"/>
</dbReference>
<evidence type="ECO:0000256" key="11">
    <source>
        <dbReference type="ARBA" id="ARBA00022989"/>
    </source>
</evidence>
<keyword evidence="5" id="KW-0597">Phosphoprotein</keyword>
<gene>
    <name evidence="18" type="ORF">FCL40_02980</name>
</gene>
<feature type="transmembrane region" description="Helical" evidence="14">
    <location>
        <begin position="108"/>
        <end position="132"/>
    </location>
</feature>
<dbReference type="SUPFAM" id="SSF55781">
    <property type="entry name" value="GAF domain-like"/>
    <property type="match status" value="1"/>
</dbReference>
<dbReference type="PANTHER" id="PTHR34220">
    <property type="entry name" value="SENSOR HISTIDINE KINASE YPDA"/>
    <property type="match status" value="1"/>
</dbReference>
<accession>A0A4U1BJH0</accession>
<dbReference type="OrthoDB" id="2514702at2"/>
<dbReference type="EMBL" id="SWCI01000001">
    <property type="protein sequence ID" value="TKB51533.1"/>
    <property type="molecule type" value="Genomic_DNA"/>
</dbReference>
<keyword evidence="13 14" id="KW-0472">Membrane</keyword>
<dbReference type="Proteomes" id="UP000305674">
    <property type="component" value="Unassembled WGS sequence"/>
</dbReference>
<dbReference type="Pfam" id="PF07694">
    <property type="entry name" value="5TM-5TMR_LYT"/>
    <property type="match status" value="1"/>
</dbReference>
<comment type="catalytic activity">
    <reaction evidence="1">
        <text>ATP + protein L-histidine = ADP + protein N-phospho-L-histidine.</text>
        <dbReference type="EC" id="2.7.13.3"/>
    </reaction>
</comment>
<dbReference type="EC" id="2.7.13.3" evidence="3"/>
<dbReference type="SUPFAM" id="SSF55874">
    <property type="entry name" value="ATPase domain of HSP90 chaperone/DNA topoisomerase II/histidine kinase"/>
    <property type="match status" value="1"/>
</dbReference>
<feature type="domain" description="Signal transduction histidine kinase 5TM receptor LytS transmembrane region" evidence="17">
    <location>
        <begin position="30"/>
        <end position="199"/>
    </location>
</feature>
<dbReference type="GO" id="GO:0071555">
    <property type="term" value="P:cell wall organization"/>
    <property type="evidence" value="ECO:0007669"/>
    <property type="project" value="InterPro"/>
</dbReference>
<dbReference type="Pfam" id="PF06580">
    <property type="entry name" value="His_kinase"/>
    <property type="match status" value="1"/>
</dbReference>
<name>A0A4U1BJH0_9GAMM</name>
<dbReference type="PANTHER" id="PTHR34220:SF10">
    <property type="entry name" value="SENSOR HISTIDINE KINASE BTSS"/>
    <property type="match status" value="1"/>
</dbReference>
<evidence type="ECO:0000256" key="12">
    <source>
        <dbReference type="ARBA" id="ARBA00023012"/>
    </source>
</evidence>
<dbReference type="GO" id="GO:0000155">
    <property type="term" value="F:phosphorelay sensor kinase activity"/>
    <property type="evidence" value="ECO:0007669"/>
    <property type="project" value="InterPro"/>
</dbReference>
<feature type="transmembrane region" description="Helical" evidence="14">
    <location>
        <begin position="7"/>
        <end position="27"/>
    </location>
</feature>
<feature type="transmembrane region" description="Helical" evidence="14">
    <location>
        <begin position="47"/>
        <end position="64"/>
    </location>
</feature>
<keyword evidence="9 18" id="KW-0418">Kinase</keyword>
<evidence type="ECO:0000259" key="17">
    <source>
        <dbReference type="Pfam" id="PF07694"/>
    </source>
</evidence>
<dbReference type="GO" id="GO:0005886">
    <property type="term" value="C:plasma membrane"/>
    <property type="evidence" value="ECO:0007669"/>
    <property type="project" value="UniProtKB-SubCell"/>
</dbReference>
<evidence type="ECO:0000256" key="14">
    <source>
        <dbReference type="SAM" id="Phobius"/>
    </source>
</evidence>
<evidence type="ECO:0000259" key="16">
    <source>
        <dbReference type="Pfam" id="PF06580"/>
    </source>
</evidence>
<evidence type="ECO:0000256" key="2">
    <source>
        <dbReference type="ARBA" id="ARBA00004651"/>
    </source>
</evidence>
<evidence type="ECO:0000256" key="6">
    <source>
        <dbReference type="ARBA" id="ARBA00022679"/>
    </source>
</evidence>
<dbReference type="InterPro" id="IPR003594">
    <property type="entry name" value="HATPase_dom"/>
</dbReference>
<evidence type="ECO:0000313" key="19">
    <source>
        <dbReference type="Proteomes" id="UP000305674"/>
    </source>
</evidence>
<evidence type="ECO:0000256" key="5">
    <source>
        <dbReference type="ARBA" id="ARBA00022553"/>
    </source>
</evidence>
<keyword evidence="7 14" id="KW-0812">Transmembrane</keyword>
<evidence type="ECO:0000256" key="1">
    <source>
        <dbReference type="ARBA" id="ARBA00000085"/>
    </source>
</evidence>
<keyword evidence="8" id="KW-0547">Nucleotide-binding</keyword>
<comment type="subcellular location">
    <subcellularLocation>
        <location evidence="2">Cell membrane</location>
        <topology evidence="2">Multi-pass membrane protein</topology>
    </subcellularLocation>
</comment>